<keyword evidence="3" id="KW-1185">Reference proteome</keyword>
<accession>A0ABR4GTQ6</accession>
<sequence>MAGRSGQHAATLADRMEQLINEAFNLSIFHRCKVYILVEHSNGVRTFKSVEQSSWPPPDAQLEEFYPGLERLSLHHLVRNRLTEEERKVLIQLSLYLIHLTDFWPHRGPQVHPDTSKTDTGWTSGVEEDRDADFGGQRS</sequence>
<comment type="caution">
    <text evidence="2">The sequence shown here is derived from an EMBL/GenBank/DDBJ whole genome shotgun (WGS) entry which is preliminary data.</text>
</comment>
<protein>
    <submittedName>
        <fullName evidence="2">Uncharacterized protein</fullName>
    </submittedName>
</protein>
<evidence type="ECO:0000313" key="2">
    <source>
        <dbReference type="EMBL" id="KAL2801855.1"/>
    </source>
</evidence>
<feature type="region of interest" description="Disordered" evidence="1">
    <location>
        <begin position="108"/>
        <end position="139"/>
    </location>
</feature>
<evidence type="ECO:0000256" key="1">
    <source>
        <dbReference type="SAM" id="MobiDB-lite"/>
    </source>
</evidence>
<dbReference type="EMBL" id="JBFXLT010000235">
    <property type="protein sequence ID" value="KAL2801855.1"/>
    <property type="molecule type" value="Genomic_DNA"/>
</dbReference>
<name>A0ABR4GTQ6_9EURO</name>
<evidence type="ECO:0000313" key="3">
    <source>
        <dbReference type="Proteomes" id="UP001610334"/>
    </source>
</evidence>
<proteinExistence type="predicted"/>
<reference evidence="2 3" key="1">
    <citation type="submission" date="2024-07" db="EMBL/GenBank/DDBJ databases">
        <title>Section-level genome sequencing and comparative genomics of Aspergillus sections Usti and Cavernicolus.</title>
        <authorList>
            <consortium name="Lawrence Berkeley National Laboratory"/>
            <person name="Nybo J.L."/>
            <person name="Vesth T.C."/>
            <person name="Theobald S."/>
            <person name="Frisvad J.C."/>
            <person name="Larsen T.O."/>
            <person name="Kjaerboelling I."/>
            <person name="Rothschild-Mancinelli K."/>
            <person name="Lyhne E.K."/>
            <person name="Kogle M.E."/>
            <person name="Barry K."/>
            <person name="Clum A."/>
            <person name="Na H."/>
            <person name="Ledsgaard L."/>
            <person name="Lin J."/>
            <person name="Lipzen A."/>
            <person name="Kuo A."/>
            <person name="Riley R."/>
            <person name="Mondo S."/>
            <person name="Labutti K."/>
            <person name="Haridas S."/>
            <person name="Pangalinan J."/>
            <person name="Salamov A.A."/>
            <person name="Simmons B.A."/>
            <person name="Magnuson J.K."/>
            <person name="Chen J."/>
            <person name="Drula E."/>
            <person name="Henrissat B."/>
            <person name="Wiebenga A."/>
            <person name="Lubbers R.J."/>
            <person name="Gomes A.C."/>
            <person name="Makela M.R."/>
            <person name="Stajich J."/>
            <person name="Grigoriev I.V."/>
            <person name="Mortensen U.H."/>
            <person name="De Vries R.P."/>
            <person name="Baker S.E."/>
            <person name="Andersen M.R."/>
        </authorList>
    </citation>
    <scope>NUCLEOTIDE SEQUENCE [LARGE SCALE GENOMIC DNA]</scope>
    <source>
        <strain evidence="2 3">CBS 588.65</strain>
    </source>
</reference>
<organism evidence="2 3">
    <name type="scientific">Aspergillus granulosus</name>
    <dbReference type="NCBI Taxonomy" id="176169"/>
    <lineage>
        <taxon>Eukaryota</taxon>
        <taxon>Fungi</taxon>
        <taxon>Dikarya</taxon>
        <taxon>Ascomycota</taxon>
        <taxon>Pezizomycotina</taxon>
        <taxon>Eurotiomycetes</taxon>
        <taxon>Eurotiomycetidae</taxon>
        <taxon>Eurotiales</taxon>
        <taxon>Aspergillaceae</taxon>
        <taxon>Aspergillus</taxon>
        <taxon>Aspergillus subgen. Nidulantes</taxon>
    </lineage>
</organism>
<gene>
    <name evidence="2" type="ORF">BJX63DRAFT_438424</name>
</gene>
<dbReference type="Proteomes" id="UP001610334">
    <property type="component" value="Unassembled WGS sequence"/>
</dbReference>